<dbReference type="SUPFAM" id="SSF46894">
    <property type="entry name" value="C-terminal effector domain of the bipartite response regulators"/>
    <property type="match status" value="1"/>
</dbReference>
<dbReference type="Pfam" id="PF00072">
    <property type="entry name" value="Response_reg"/>
    <property type="match status" value="1"/>
</dbReference>
<accession>A0ABP8GFW0</accession>
<sequence length="211" mass="23613">MIDVAIIEDDAVIRSGLEQFVELQPDLRLVGAYESAEAFLMRDELGPQVILLDIELPGMNGLEAVFHIKEKYPDTQVLMFTVYEDAERIFRALQAGAGGYLLKNTPFVRIRAAIGEVLEGGAPMSPVIAKKVVAYFAGIPPMDEHRTMEGLSTRENEVARALVEGLTYKQVAGELHISTDTVRQHVKNIYRKLQVNSRVQLVREFNKAKPF</sequence>
<gene>
    <name evidence="6" type="ORF">GCM10023184_10060</name>
</gene>
<dbReference type="InterPro" id="IPR039420">
    <property type="entry name" value="WalR-like"/>
</dbReference>
<feature type="modified residue" description="4-aspartylphosphate" evidence="3">
    <location>
        <position position="53"/>
    </location>
</feature>
<organism evidence="6 7">
    <name type="scientific">Flaviaesturariibacter amylovorans</name>
    <dbReference type="NCBI Taxonomy" id="1084520"/>
    <lineage>
        <taxon>Bacteria</taxon>
        <taxon>Pseudomonadati</taxon>
        <taxon>Bacteroidota</taxon>
        <taxon>Chitinophagia</taxon>
        <taxon>Chitinophagales</taxon>
        <taxon>Chitinophagaceae</taxon>
        <taxon>Flaviaestuariibacter</taxon>
    </lineage>
</organism>
<dbReference type="CDD" id="cd06170">
    <property type="entry name" value="LuxR_C_like"/>
    <property type="match status" value="1"/>
</dbReference>
<proteinExistence type="predicted"/>
<dbReference type="PANTHER" id="PTHR43214:SF43">
    <property type="entry name" value="TWO-COMPONENT RESPONSE REGULATOR"/>
    <property type="match status" value="1"/>
</dbReference>
<feature type="domain" description="HTH luxR-type" evidence="4">
    <location>
        <begin position="144"/>
        <end position="209"/>
    </location>
</feature>
<dbReference type="SUPFAM" id="SSF52172">
    <property type="entry name" value="CheY-like"/>
    <property type="match status" value="1"/>
</dbReference>
<evidence type="ECO:0000259" key="4">
    <source>
        <dbReference type="PROSITE" id="PS50043"/>
    </source>
</evidence>
<dbReference type="PANTHER" id="PTHR43214">
    <property type="entry name" value="TWO-COMPONENT RESPONSE REGULATOR"/>
    <property type="match status" value="1"/>
</dbReference>
<name>A0ABP8GFW0_9BACT</name>
<protein>
    <submittedName>
        <fullName evidence="6">Response regulator transcription factor</fullName>
    </submittedName>
</protein>
<evidence type="ECO:0000256" key="3">
    <source>
        <dbReference type="PROSITE-ProRule" id="PRU00169"/>
    </source>
</evidence>
<dbReference type="Gene3D" id="3.40.50.2300">
    <property type="match status" value="1"/>
</dbReference>
<dbReference type="SMART" id="SM00421">
    <property type="entry name" value="HTH_LUXR"/>
    <property type="match status" value="1"/>
</dbReference>
<dbReference type="SMART" id="SM00448">
    <property type="entry name" value="REC"/>
    <property type="match status" value="1"/>
</dbReference>
<evidence type="ECO:0000256" key="1">
    <source>
        <dbReference type="ARBA" id="ARBA00022553"/>
    </source>
</evidence>
<dbReference type="Pfam" id="PF00196">
    <property type="entry name" value="GerE"/>
    <property type="match status" value="1"/>
</dbReference>
<feature type="domain" description="Response regulatory" evidence="5">
    <location>
        <begin position="3"/>
        <end position="118"/>
    </location>
</feature>
<evidence type="ECO:0000259" key="5">
    <source>
        <dbReference type="PROSITE" id="PS50110"/>
    </source>
</evidence>
<dbReference type="PROSITE" id="PS50043">
    <property type="entry name" value="HTH_LUXR_2"/>
    <property type="match status" value="1"/>
</dbReference>
<evidence type="ECO:0000313" key="6">
    <source>
        <dbReference type="EMBL" id="GAA4323309.1"/>
    </source>
</evidence>
<dbReference type="InterPro" id="IPR058245">
    <property type="entry name" value="NreC/VraR/RcsB-like_REC"/>
</dbReference>
<dbReference type="PRINTS" id="PR00038">
    <property type="entry name" value="HTHLUXR"/>
</dbReference>
<evidence type="ECO:0000256" key="2">
    <source>
        <dbReference type="ARBA" id="ARBA00023125"/>
    </source>
</evidence>
<dbReference type="InterPro" id="IPR000792">
    <property type="entry name" value="Tscrpt_reg_LuxR_C"/>
</dbReference>
<evidence type="ECO:0000313" key="7">
    <source>
        <dbReference type="Proteomes" id="UP001501725"/>
    </source>
</evidence>
<dbReference type="PROSITE" id="PS50110">
    <property type="entry name" value="RESPONSE_REGULATORY"/>
    <property type="match status" value="1"/>
</dbReference>
<dbReference type="Proteomes" id="UP001501725">
    <property type="component" value="Unassembled WGS sequence"/>
</dbReference>
<reference evidence="7" key="1">
    <citation type="journal article" date="2019" name="Int. J. Syst. Evol. Microbiol.">
        <title>The Global Catalogue of Microorganisms (GCM) 10K type strain sequencing project: providing services to taxonomists for standard genome sequencing and annotation.</title>
        <authorList>
            <consortium name="The Broad Institute Genomics Platform"/>
            <consortium name="The Broad Institute Genome Sequencing Center for Infectious Disease"/>
            <person name="Wu L."/>
            <person name="Ma J."/>
        </authorList>
    </citation>
    <scope>NUCLEOTIDE SEQUENCE [LARGE SCALE GENOMIC DNA]</scope>
    <source>
        <strain evidence="7">JCM 17919</strain>
    </source>
</reference>
<dbReference type="InterPro" id="IPR001789">
    <property type="entry name" value="Sig_transdc_resp-reg_receiver"/>
</dbReference>
<comment type="caution">
    <text evidence="6">The sequence shown here is derived from an EMBL/GenBank/DDBJ whole genome shotgun (WGS) entry which is preliminary data.</text>
</comment>
<dbReference type="RefSeq" id="WP_345253887.1">
    <property type="nucleotide sequence ID" value="NZ_BAABGY010000004.1"/>
</dbReference>
<dbReference type="PROSITE" id="PS00622">
    <property type="entry name" value="HTH_LUXR_1"/>
    <property type="match status" value="1"/>
</dbReference>
<dbReference type="EMBL" id="BAABGY010000004">
    <property type="protein sequence ID" value="GAA4323309.1"/>
    <property type="molecule type" value="Genomic_DNA"/>
</dbReference>
<dbReference type="CDD" id="cd17535">
    <property type="entry name" value="REC_NarL-like"/>
    <property type="match status" value="1"/>
</dbReference>
<keyword evidence="1 3" id="KW-0597">Phosphoprotein</keyword>
<keyword evidence="7" id="KW-1185">Reference proteome</keyword>
<dbReference type="InterPro" id="IPR011006">
    <property type="entry name" value="CheY-like_superfamily"/>
</dbReference>
<keyword evidence="2" id="KW-0238">DNA-binding</keyword>
<dbReference type="InterPro" id="IPR016032">
    <property type="entry name" value="Sig_transdc_resp-reg_C-effctor"/>
</dbReference>